<dbReference type="AlphaFoldDB" id="A0A1Q8HXI9"/>
<feature type="compositionally biased region" description="Pro residues" evidence="1">
    <location>
        <begin position="13"/>
        <end position="23"/>
    </location>
</feature>
<gene>
    <name evidence="3" type="ORF">BKH30_10800</name>
    <name evidence="2" type="ORF">BKH32_12310</name>
</gene>
<dbReference type="EMBL" id="MSGO01000067">
    <property type="protein sequence ID" value="OLL13567.1"/>
    <property type="molecule type" value="Genomic_DNA"/>
</dbReference>
<protein>
    <submittedName>
        <fullName evidence="2">Uncharacterized protein</fullName>
    </submittedName>
</protein>
<dbReference type="Proteomes" id="UP000185736">
    <property type="component" value="Unassembled WGS sequence"/>
</dbReference>
<sequence length="71" mass="7314">MPATVDSAHRPAPRPPVPAPPPADVALTAAQGLLDHTDEIAQIAQMPLEERAAALAAIHEDLAAVLHKAEG</sequence>
<proteinExistence type="predicted"/>
<evidence type="ECO:0000313" key="4">
    <source>
        <dbReference type="Proteomes" id="UP000185736"/>
    </source>
</evidence>
<dbReference type="Proteomes" id="UP000186855">
    <property type="component" value="Unassembled WGS sequence"/>
</dbReference>
<evidence type="ECO:0000256" key="1">
    <source>
        <dbReference type="SAM" id="MobiDB-lite"/>
    </source>
</evidence>
<accession>A0A1Q8HXI9</accession>
<dbReference type="EMBL" id="MSKI01000140">
    <property type="protein sequence ID" value="OLO49350.1"/>
    <property type="molecule type" value="Genomic_DNA"/>
</dbReference>
<reference evidence="4 5" key="1">
    <citation type="submission" date="2016-12" db="EMBL/GenBank/DDBJ databases">
        <title>Genomic comparison of strains in the 'Actinomyces naeslundii' group.</title>
        <authorList>
            <person name="Mughal S.R."/>
            <person name="Do T."/>
            <person name="Gilbert S.C."/>
            <person name="Witherden E.A."/>
            <person name="Didelot X."/>
            <person name="Beighton D."/>
        </authorList>
    </citation>
    <scope>NUCLEOTIDE SEQUENCE [LARGE SCALE GENOMIC DNA]</scope>
    <source>
        <strain evidence="3 5">S24V</strain>
        <strain evidence="2 4">S64C</strain>
    </source>
</reference>
<evidence type="ECO:0000313" key="3">
    <source>
        <dbReference type="EMBL" id="OLO49350.1"/>
    </source>
</evidence>
<evidence type="ECO:0000313" key="5">
    <source>
        <dbReference type="Proteomes" id="UP000186855"/>
    </source>
</evidence>
<evidence type="ECO:0000313" key="2">
    <source>
        <dbReference type="EMBL" id="OLL13567.1"/>
    </source>
</evidence>
<name>A0A1Q8HXI9_9ACTO</name>
<feature type="region of interest" description="Disordered" evidence="1">
    <location>
        <begin position="1"/>
        <end position="24"/>
    </location>
</feature>
<organism evidence="2 4">
    <name type="scientific">Actinomyces oris</name>
    <dbReference type="NCBI Taxonomy" id="544580"/>
    <lineage>
        <taxon>Bacteria</taxon>
        <taxon>Bacillati</taxon>
        <taxon>Actinomycetota</taxon>
        <taxon>Actinomycetes</taxon>
        <taxon>Actinomycetales</taxon>
        <taxon>Actinomycetaceae</taxon>
        <taxon>Actinomyces</taxon>
    </lineage>
</organism>
<comment type="caution">
    <text evidence="2">The sequence shown here is derived from an EMBL/GenBank/DDBJ whole genome shotgun (WGS) entry which is preliminary data.</text>
</comment>